<dbReference type="SMART" id="SM00257">
    <property type="entry name" value="LysM"/>
    <property type="match status" value="1"/>
</dbReference>
<dbReference type="PANTHER" id="PTHR34700:SF4">
    <property type="entry name" value="PHAGE-LIKE ELEMENT PBSX PROTEIN XKDP"/>
    <property type="match status" value="1"/>
</dbReference>
<evidence type="ECO:0000313" key="3">
    <source>
        <dbReference type="EMBL" id="KIU12898.1"/>
    </source>
</evidence>
<dbReference type="PANTHER" id="PTHR34700">
    <property type="entry name" value="POTASSIUM BINDING PROTEIN KBP"/>
    <property type="match status" value="1"/>
</dbReference>
<proteinExistence type="predicted"/>
<dbReference type="EMBL" id="JXBC01000001">
    <property type="protein sequence ID" value="KIU12898.1"/>
    <property type="molecule type" value="Genomic_DNA"/>
</dbReference>
<dbReference type="CDD" id="cd00118">
    <property type="entry name" value="LysM"/>
    <property type="match status" value="1"/>
</dbReference>
<evidence type="ECO:0000313" key="7">
    <source>
        <dbReference type="Proteomes" id="UP000076442"/>
    </source>
</evidence>
<name>A0A0D1IU88_BACIU</name>
<dbReference type="InterPro" id="IPR036779">
    <property type="entry name" value="LysM_dom_sf"/>
</dbReference>
<dbReference type="SUPFAM" id="SSF54106">
    <property type="entry name" value="LysM domain"/>
    <property type="match status" value="1"/>
</dbReference>
<dbReference type="EMBL" id="LJZV01000026">
    <property type="protein sequence ID" value="KZD88680.1"/>
    <property type="molecule type" value="Genomic_DNA"/>
</dbReference>
<dbReference type="Proteomes" id="UP000032247">
    <property type="component" value="Unassembled WGS sequence"/>
</dbReference>
<reference evidence="3 6" key="1">
    <citation type="submission" date="2014-12" db="EMBL/GenBank/DDBJ databases">
        <title>Comparative genome analysis of Bacillus coagulans HM-08, Clostridium butyricum HM-68, Bacillus subtilis HM-66 and Bacillus licheniformis BL-09.</title>
        <authorList>
            <person name="Zhang H."/>
        </authorList>
    </citation>
    <scope>NUCLEOTIDE SEQUENCE [LARGE SCALE GENOMIC DNA]</scope>
    <source>
        <strain evidence="3 6">HM-66</strain>
    </source>
</reference>
<dbReference type="InterPro" id="IPR018392">
    <property type="entry name" value="LysM"/>
</dbReference>
<sequence>MTKSIYEFWISQGKDKLRLPVLPEQIDISNTIQNESVKVASFGEITFIDKPGAKEISFSSFFPKKHSPLAEYKGFPSPENAIAKIEKWVKSKKPVQFLITGTKINLTCSIEVFSYSEGQKDIGDRDYEIKLKEYKTASPRKIKQKKKTKKKRPSKSAPKTYTVKKGDTLWDLAGKFYGDSTKWRKIWNVNKKAMIKRSKRNIRQPGHWIFPGQKLKIPQ</sequence>
<evidence type="ECO:0000256" key="1">
    <source>
        <dbReference type="SAM" id="MobiDB-lite"/>
    </source>
</evidence>
<dbReference type="Proteomes" id="UP000076442">
    <property type="component" value="Unassembled WGS sequence"/>
</dbReference>
<dbReference type="RefSeq" id="WP_021480096.1">
    <property type="nucleotide sequence ID" value="NZ_CAJNQI010000013.1"/>
</dbReference>
<gene>
    <name evidence="5" type="ORF">B4122_2510</name>
    <name evidence="4" type="ORF">B4122_4105</name>
    <name evidence="3" type="ORF">SC09_Contig17orf00012</name>
</gene>
<dbReference type="AlphaFoldDB" id="A0A0D1IU88"/>
<feature type="domain" description="LysM" evidence="2">
    <location>
        <begin position="159"/>
        <end position="217"/>
    </location>
</feature>
<dbReference type="InterPro" id="IPR052196">
    <property type="entry name" value="Bact_Kbp"/>
</dbReference>
<comment type="caution">
    <text evidence="3">The sequence shown here is derived from an EMBL/GenBank/DDBJ whole genome shotgun (WGS) entry which is preliminary data.</text>
</comment>
<evidence type="ECO:0000313" key="5">
    <source>
        <dbReference type="EMBL" id="KZD91868.1"/>
    </source>
</evidence>
<evidence type="ECO:0000313" key="4">
    <source>
        <dbReference type="EMBL" id="KZD88680.1"/>
    </source>
</evidence>
<dbReference type="PATRIC" id="fig|1423.173.peg.14"/>
<feature type="compositionally biased region" description="Basic residues" evidence="1">
    <location>
        <begin position="139"/>
        <end position="154"/>
    </location>
</feature>
<dbReference type="EMBL" id="LJZV01000012">
    <property type="protein sequence ID" value="KZD91868.1"/>
    <property type="molecule type" value="Genomic_DNA"/>
</dbReference>
<dbReference type="PROSITE" id="PS51782">
    <property type="entry name" value="LYSM"/>
    <property type="match status" value="1"/>
</dbReference>
<organism evidence="3 6">
    <name type="scientific">Bacillus subtilis</name>
    <dbReference type="NCBI Taxonomy" id="1423"/>
    <lineage>
        <taxon>Bacteria</taxon>
        <taxon>Bacillati</taxon>
        <taxon>Bacillota</taxon>
        <taxon>Bacilli</taxon>
        <taxon>Bacillales</taxon>
        <taxon>Bacillaceae</taxon>
        <taxon>Bacillus</taxon>
    </lineage>
</organism>
<dbReference type="Pfam" id="PF01476">
    <property type="entry name" value="LysM"/>
    <property type="match status" value="1"/>
</dbReference>
<accession>A0A0D1IU88</accession>
<protein>
    <submittedName>
        <fullName evidence="4">Phage-like element PBSX protein xkdP</fullName>
    </submittedName>
</protein>
<feature type="region of interest" description="Disordered" evidence="1">
    <location>
        <begin position="139"/>
        <end position="160"/>
    </location>
</feature>
<dbReference type="Gene3D" id="3.10.350.10">
    <property type="entry name" value="LysM domain"/>
    <property type="match status" value="1"/>
</dbReference>
<evidence type="ECO:0000259" key="2">
    <source>
        <dbReference type="PROSITE" id="PS51782"/>
    </source>
</evidence>
<reference evidence="4 7" key="2">
    <citation type="submission" date="2015-09" db="EMBL/GenBank/DDBJ databases">
        <title>Spore heat resistance.</title>
        <authorList>
            <person name="Boekhorst J."/>
            <person name="Berendsen E.M."/>
            <person name="Wells-Bennik M.H."/>
            <person name="Kuipers O.P."/>
        </authorList>
    </citation>
    <scope>NUCLEOTIDE SEQUENCE [LARGE SCALE GENOMIC DNA]</scope>
    <source>
        <strain evidence="4 7">B4122</strain>
    </source>
</reference>
<evidence type="ECO:0000313" key="6">
    <source>
        <dbReference type="Proteomes" id="UP000032247"/>
    </source>
</evidence>